<dbReference type="InterPro" id="IPR008429">
    <property type="entry name" value="CLPTM1"/>
</dbReference>
<evidence type="ECO:0000256" key="1">
    <source>
        <dbReference type="ARBA" id="ARBA00004141"/>
    </source>
</evidence>
<feature type="transmembrane region" description="Helical" evidence="7">
    <location>
        <begin position="548"/>
        <end position="569"/>
    </location>
</feature>
<comment type="subcellular location">
    <subcellularLocation>
        <location evidence="1">Membrane</location>
        <topology evidence="1">Multi-pass membrane protein</topology>
    </subcellularLocation>
</comment>
<keyword evidence="3 7" id="KW-0812">Transmembrane</keyword>
<organism evidence="8">
    <name type="scientific">Ditylum brightwellii</name>
    <dbReference type="NCBI Taxonomy" id="49249"/>
    <lineage>
        <taxon>Eukaryota</taxon>
        <taxon>Sar</taxon>
        <taxon>Stramenopiles</taxon>
        <taxon>Ochrophyta</taxon>
        <taxon>Bacillariophyta</taxon>
        <taxon>Mediophyceae</taxon>
        <taxon>Lithodesmiophycidae</taxon>
        <taxon>Lithodesmiales</taxon>
        <taxon>Lithodesmiaceae</taxon>
        <taxon>Ditylum</taxon>
    </lineage>
</organism>
<evidence type="ECO:0000256" key="4">
    <source>
        <dbReference type="ARBA" id="ARBA00022989"/>
    </source>
</evidence>
<evidence type="ECO:0000313" key="8">
    <source>
        <dbReference type="EMBL" id="CAE4620470.1"/>
    </source>
</evidence>
<reference evidence="8" key="1">
    <citation type="submission" date="2021-01" db="EMBL/GenBank/DDBJ databases">
        <authorList>
            <person name="Corre E."/>
            <person name="Pelletier E."/>
            <person name="Niang G."/>
            <person name="Scheremetjew M."/>
            <person name="Finn R."/>
            <person name="Kale V."/>
            <person name="Holt S."/>
            <person name="Cochrane G."/>
            <person name="Meng A."/>
            <person name="Brown T."/>
            <person name="Cohen L."/>
        </authorList>
    </citation>
    <scope>NUCLEOTIDE SEQUENCE</scope>
    <source>
        <strain evidence="8">GSO104</strain>
    </source>
</reference>
<protein>
    <recommendedName>
        <fullName evidence="9">Cleft lip and palate transmembrane 1</fullName>
    </recommendedName>
</protein>
<feature type="region of interest" description="Disordered" evidence="6">
    <location>
        <begin position="659"/>
        <end position="679"/>
    </location>
</feature>
<feature type="region of interest" description="Disordered" evidence="6">
    <location>
        <begin position="168"/>
        <end position="188"/>
    </location>
</feature>
<evidence type="ECO:0000256" key="3">
    <source>
        <dbReference type="ARBA" id="ARBA00022692"/>
    </source>
</evidence>
<keyword evidence="5 7" id="KW-0472">Membrane</keyword>
<dbReference type="GO" id="GO:0016020">
    <property type="term" value="C:membrane"/>
    <property type="evidence" value="ECO:0007669"/>
    <property type="project" value="UniProtKB-SubCell"/>
</dbReference>
<proteinExistence type="inferred from homology"/>
<feature type="transmembrane region" description="Helical" evidence="7">
    <location>
        <begin position="409"/>
        <end position="429"/>
    </location>
</feature>
<evidence type="ECO:0000256" key="7">
    <source>
        <dbReference type="SAM" id="Phobius"/>
    </source>
</evidence>
<accession>A0A7S4RNP8</accession>
<dbReference type="EMBL" id="HBNS01027807">
    <property type="protein sequence ID" value="CAE4620470.1"/>
    <property type="molecule type" value="Transcribed_RNA"/>
</dbReference>
<keyword evidence="4 7" id="KW-1133">Transmembrane helix</keyword>
<evidence type="ECO:0000256" key="5">
    <source>
        <dbReference type="ARBA" id="ARBA00023136"/>
    </source>
</evidence>
<feature type="transmembrane region" description="Helical" evidence="7">
    <location>
        <begin position="520"/>
        <end position="542"/>
    </location>
</feature>
<dbReference type="PANTHER" id="PTHR21347">
    <property type="entry name" value="CLEFT LIP AND PALATE ASSOCIATED TRANSMEMBRANE PROTEIN-RELATED"/>
    <property type="match status" value="1"/>
</dbReference>
<feature type="transmembrane region" description="Helical" evidence="7">
    <location>
        <begin position="445"/>
        <end position="465"/>
    </location>
</feature>
<evidence type="ECO:0000256" key="6">
    <source>
        <dbReference type="SAM" id="MobiDB-lite"/>
    </source>
</evidence>
<sequence>MVNSDTPARGRRDKYGRIVEEQQEQQQQQQEPNDEQPQEGLFDGVLRWMLMFGAIQLVMQGMSGLRPQPQKTTPDPITSLMHDGGDDLTTVTKRKPAGATTISANGNIKRENKKPVCLWGKGTLMDLHVYVTDSSTYNYTNIKDEKDDMKKILAEWHEENIKLGSVDSLFGGNSNKKKKDGDDSTRNTTVTIPFTDALRFNETHLYAHVHLVRKQQQQQEVNEGAGKDANLYQKTFLLTKHRNRKKIRNEKNLLDTTNKTSSVEGETAIIPPNGDISPLTVASRNTTHDQLLLYAKPSLTLQIVPVELQFPQRQSIPPQFSMHMDWYSDYEYYPILYNSEFWIMTDHLVEVNGTIDESVTEMRIEHVPMWKWQLMSQMEQTWANQEKMTGEEDSSNDMFRTMLMETNPYLLAVTAIVSVLHTVFDILAFKNDISFFRGKKSMEGLSLRSMVVNTFFQVVILLYLADNETNFMVLMSNGVGLLIEIWKISKAVKISFEGGKIHWEEASSYKMSKTKEYDEIATSHLLFITMPLVAGYGLYSLVHQKHKGWYSWILNTLVGFIYMFGFVMMTPQLFINYKLQSVAHLNWRTMTYKSINTFIDDLFAFVIKMPIMHRLACLRDDVIFLVFCYQRYKYRTDYTRVNEFGQCAQPTDEMLKEVQKEQNKGDGANETAVTENADNVSVVRKRRGARDKIAMS</sequence>
<feature type="compositionally biased region" description="Basic and acidic residues" evidence="6">
    <location>
        <begin position="8"/>
        <end position="20"/>
    </location>
</feature>
<gene>
    <name evidence="8" type="ORF">DBRI00130_LOCUS21861</name>
</gene>
<dbReference type="AlphaFoldDB" id="A0A7S4RNP8"/>
<dbReference type="Pfam" id="PF05602">
    <property type="entry name" value="CLPTM1"/>
    <property type="match status" value="1"/>
</dbReference>
<evidence type="ECO:0008006" key="9">
    <source>
        <dbReference type="Google" id="ProtNLM"/>
    </source>
</evidence>
<name>A0A7S4RNP8_9STRA</name>
<dbReference type="PANTHER" id="PTHR21347:SF0">
    <property type="entry name" value="LIPID SCRAMBLASE CLPTM1L"/>
    <property type="match status" value="1"/>
</dbReference>
<comment type="similarity">
    <text evidence="2">Belongs to the CLPTM1 family.</text>
</comment>
<evidence type="ECO:0000256" key="2">
    <source>
        <dbReference type="ARBA" id="ARBA00009310"/>
    </source>
</evidence>
<feature type="region of interest" description="Disordered" evidence="6">
    <location>
        <begin position="1"/>
        <end position="39"/>
    </location>
</feature>
<dbReference type="GO" id="GO:0012505">
    <property type="term" value="C:endomembrane system"/>
    <property type="evidence" value="ECO:0007669"/>
    <property type="project" value="TreeGrafter"/>
</dbReference>